<accession>A0ABS2Q201</accession>
<dbReference type="InterPro" id="IPR051531">
    <property type="entry name" value="N-acetyltransferase"/>
</dbReference>
<dbReference type="Gene3D" id="3.40.630.30">
    <property type="match status" value="1"/>
</dbReference>
<evidence type="ECO:0000259" key="1">
    <source>
        <dbReference type="PROSITE" id="PS51186"/>
    </source>
</evidence>
<dbReference type="PROSITE" id="PS51186">
    <property type="entry name" value="GNAT"/>
    <property type="match status" value="1"/>
</dbReference>
<dbReference type="RefSeq" id="WP_205004055.1">
    <property type="nucleotide sequence ID" value="NZ_JAFBER010000016.1"/>
</dbReference>
<dbReference type="EMBL" id="JAFBER010000016">
    <property type="protein sequence ID" value="MBM7646161.1"/>
    <property type="molecule type" value="Genomic_DNA"/>
</dbReference>
<reference evidence="2 3" key="1">
    <citation type="submission" date="2021-01" db="EMBL/GenBank/DDBJ databases">
        <title>Genomic Encyclopedia of Type Strains, Phase IV (KMG-IV): sequencing the most valuable type-strain genomes for metagenomic binning, comparative biology and taxonomic classification.</title>
        <authorList>
            <person name="Goeker M."/>
        </authorList>
    </citation>
    <scope>NUCLEOTIDE SEQUENCE [LARGE SCALE GENOMIC DNA]</scope>
    <source>
        <strain evidence="2 3">DSM 28236</strain>
    </source>
</reference>
<protein>
    <submittedName>
        <fullName evidence="2">RimJ/RimL family protein N-acetyltransferase</fullName>
    </submittedName>
</protein>
<dbReference type="Pfam" id="PF13302">
    <property type="entry name" value="Acetyltransf_3"/>
    <property type="match status" value="1"/>
</dbReference>
<organism evidence="2 3">
    <name type="scientific">Scopulibacillus daqui</name>
    <dbReference type="NCBI Taxonomy" id="1469162"/>
    <lineage>
        <taxon>Bacteria</taxon>
        <taxon>Bacillati</taxon>
        <taxon>Bacillota</taxon>
        <taxon>Bacilli</taxon>
        <taxon>Bacillales</taxon>
        <taxon>Sporolactobacillaceae</taxon>
        <taxon>Scopulibacillus</taxon>
    </lineage>
</organism>
<proteinExistence type="predicted"/>
<name>A0ABS2Q201_9BACL</name>
<dbReference type="SUPFAM" id="SSF55729">
    <property type="entry name" value="Acyl-CoA N-acyltransferases (Nat)"/>
    <property type="match status" value="1"/>
</dbReference>
<gene>
    <name evidence="2" type="ORF">JOD45_002387</name>
</gene>
<dbReference type="InterPro" id="IPR016181">
    <property type="entry name" value="Acyl_CoA_acyltransferase"/>
</dbReference>
<sequence length="174" mass="19783">MIETRRLLFREYTMDDLEAYGALWADPEVVRYINNGETKTRQEAAQSLKSWILPSYHDGLGLFAAVLKESGEIIGHTGLVVQEVEDRQEVELGYWLARDYWGKGFALESAKAFRDYAFHQLGLHRLISIINPNHPASIFVARKTGMTYAKTVTFNGHTALVYAIEKSSFNPNKI</sequence>
<dbReference type="PANTHER" id="PTHR43792:SF1">
    <property type="entry name" value="N-ACETYLTRANSFERASE DOMAIN-CONTAINING PROTEIN"/>
    <property type="match status" value="1"/>
</dbReference>
<dbReference type="Proteomes" id="UP000808914">
    <property type="component" value="Unassembled WGS sequence"/>
</dbReference>
<comment type="caution">
    <text evidence="2">The sequence shown here is derived from an EMBL/GenBank/DDBJ whole genome shotgun (WGS) entry which is preliminary data.</text>
</comment>
<feature type="domain" description="N-acetyltransferase" evidence="1">
    <location>
        <begin position="7"/>
        <end position="167"/>
    </location>
</feature>
<keyword evidence="3" id="KW-1185">Reference proteome</keyword>
<dbReference type="InterPro" id="IPR000182">
    <property type="entry name" value="GNAT_dom"/>
</dbReference>
<evidence type="ECO:0000313" key="2">
    <source>
        <dbReference type="EMBL" id="MBM7646161.1"/>
    </source>
</evidence>
<evidence type="ECO:0000313" key="3">
    <source>
        <dbReference type="Proteomes" id="UP000808914"/>
    </source>
</evidence>
<dbReference type="PANTHER" id="PTHR43792">
    <property type="entry name" value="GNAT FAMILY, PUTATIVE (AFU_ORTHOLOGUE AFUA_3G00765)-RELATED-RELATED"/>
    <property type="match status" value="1"/>
</dbReference>